<dbReference type="Gene3D" id="3.40.50.1820">
    <property type="entry name" value="alpha/beta hydrolase"/>
    <property type="match status" value="1"/>
</dbReference>
<proteinExistence type="predicted"/>
<dbReference type="PANTHER" id="PTHR43194:SF5">
    <property type="entry name" value="PIMELOYL-[ACYL-CARRIER PROTEIN] METHYL ESTER ESTERASE"/>
    <property type="match status" value="1"/>
</dbReference>
<name>A0A6J4RFS1_9ACTN</name>
<dbReference type="InterPro" id="IPR029058">
    <property type="entry name" value="AB_hydrolase_fold"/>
</dbReference>
<accession>A0A6J4RFS1</accession>
<dbReference type="Pfam" id="PF12697">
    <property type="entry name" value="Abhydrolase_6"/>
    <property type="match status" value="1"/>
</dbReference>
<dbReference type="PRINTS" id="PR00111">
    <property type="entry name" value="ABHYDROLASE"/>
</dbReference>
<protein>
    <recommendedName>
        <fullName evidence="1">AB hydrolase-1 domain-containing protein</fullName>
    </recommendedName>
</protein>
<dbReference type="GO" id="GO:0003824">
    <property type="term" value="F:catalytic activity"/>
    <property type="evidence" value="ECO:0007669"/>
    <property type="project" value="UniProtKB-ARBA"/>
</dbReference>
<organism evidence="2">
    <name type="scientific">uncultured Rubrobacteraceae bacterium</name>
    <dbReference type="NCBI Taxonomy" id="349277"/>
    <lineage>
        <taxon>Bacteria</taxon>
        <taxon>Bacillati</taxon>
        <taxon>Actinomycetota</taxon>
        <taxon>Rubrobacteria</taxon>
        <taxon>Rubrobacterales</taxon>
        <taxon>Rubrobacteraceae</taxon>
        <taxon>environmental samples</taxon>
    </lineage>
</organism>
<dbReference type="InterPro" id="IPR000073">
    <property type="entry name" value="AB_hydrolase_1"/>
</dbReference>
<dbReference type="EMBL" id="CADCVK010000021">
    <property type="protein sequence ID" value="CAA9464631.1"/>
    <property type="molecule type" value="Genomic_DNA"/>
</dbReference>
<dbReference type="SUPFAM" id="SSF53474">
    <property type="entry name" value="alpha/beta-Hydrolases"/>
    <property type="match status" value="1"/>
</dbReference>
<dbReference type="AlphaFoldDB" id="A0A6J4RFS1"/>
<dbReference type="InterPro" id="IPR050228">
    <property type="entry name" value="Carboxylesterase_BioH"/>
</dbReference>
<feature type="domain" description="AB hydrolase-1" evidence="1">
    <location>
        <begin position="37"/>
        <end position="248"/>
    </location>
</feature>
<dbReference type="PANTHER" id="PTHR43194">
    <property type="entry name" value="HYDROLASE ALPHA/BETA FOLD FAMILY"/>
    <property type="match status" value="1"/>
</dbReference>
<sequence>MKILRKSRGPKATLTVVNGRRMHARVSEGRATGGPPVVLVHGLVVSGRYMVPLLNELARSHAVYAPDLPGFGRSEGPAGAPDMAGLADALAAWMRVAGLGGAVLVGNSMGCQVIAELVLRHPDLVEKVVLQGPTMDPRARSAPRQVWRLLVDTTREPPSLVAIEALDLIRAGVRRSWRTFRRALDDPIEERLPGVRVPALVVHGSRDGISPRRWAEEVARLLPDGRLVVLPGTPHAANYSAPAEFARAVRAFLANG</sequence>
<gene>
    <name evidence="2" type="ORF">AVDCRST_MAG12-167</name>
</gene>
<reference evidence="2" key="1">
    <citation type="submission" date="2020-02" db="EMBL/GenBank/DDBJ databases">
        <authorList>
            <person name="Meier V. D."/>
        </authorList>
    </citation>
    <scope>NUCLEOTIDE SEQUENCE</scope>
    <source>
        <strain evidence="2">AVDCRST_MAG12</strain>
    </source>
</reference>
<evidence type="ECO:0000259" key="1">
    <source>
        <dbReference type="Pfam" id="PF12697"/>
    </source>
</evidence>
<evidence type="ECO:0000313" key="2">
    <source>
        <dbReference type="EMBL" id="CAA9464631.1"/>
    </source>
</evidence>